<reference evidence="2 3" key="1">
    <citation type="submission" date="2021-03" db="EMBL/GenBank/DDBJ databases">
        <title>Genomic Encyclopedia of Type Strains, Phase IV (KMG-IV): sequencing the most valuable type-strain genomes for metagenomic binning, comparative biology and taxonomic classification.</title>
        <authorList>
            <person name="Goeker M."/>
        </authorList>
    </citation>
    <scope>NUCLEOTIDE SEQUENCE [LARGE SCALE GENOMIC DNA]</scope>
    <source>
        <strain evidence="2 3">DSM 26048</strain>
    </source>
</reference>
<dbReference type="SUPFAM" id="SSF55545">
    <property type="entry name" value="beta-N-acetylhexosaminidase-like domain"/>
    <property type="match status" value="1"/>
</dbReference>
<organism evidence="2 3">
    <name type="scientific">Paenibacillus eucommiae</name>
    <dbReference type="NCBI Taxonomy" id="1355755"/>
    <lineage>
        <taxon>Bacteria</taxon>
        <taxon>Bacillati</taxon>
        <taxon>Bacillota</taxon>
        <taxon>Bacilli</taxon>
        <taxon>Bacillales</taxon>
        <taxon>Paenibacillaceae</taxon>
        <taxon>Paenibacillus</taxon>
    </lineage>
</organism>
<dbReference type="Gene3D" id="3.30.379.10">
    <property type="entry name" value="Chitobiase/beta-hexosaminidase domain 2-like"/>
    <property type="match status" value="1"/>
</dbReference>
<dbReference type="PANTHER" id="PTHR47406">
    <property type="entry name" value="COAGULATION FACTOR 5/8 TYPE, C-TERMINAL"/>
    <property type="match status" value="1"/>
</dbReference>
<evidence type="ECO:0000256" key="1">
    <source>
        <dbReference type="ARBA" id="ARBA00022801"/>
    </source>
</evidence>
<name>A0ABS4IRK4_9BACL</name>
<gene>
    <name evidence="2" type="ORF">J2Z66_001786</name>
</gene>
<dbReference type="InterPro" id="IPR029018">
    <property type="entry name" value="Hex-like_dom2"/>
</dbReference>
<dbReference type="PANTHER" id="PTHR47406:SF2">
    <property type="entry name" value="ALPHA GLUCURONIDASE N-TERMINAL DOMAIN-CONTAINING PROTEIN"/>
    <property type="match status" value="1"/>
</dbReference>
<keyword evidence="3" id="KW-1185">Reference proteome</keyword>
<dbReference type="Proteomes" id="UP001519287">
    <property type="component" value="Unassembled WGS sequence"/>
</dbReference>
<sequence>MLTMNPSVLRVVRLLSLILFLVGVLVASLSTSVSASTPVTITSGGVGHYNIVLADTANLVEETAANELQLYIQKVTGVTLPIVGESSAQDKSFMVGPTAFAIANGINPSGEEAWAIHSVGNKIILTGGSTRGTLYAVYHLLEDEIGVRWWNHWEEYVPSKPTLTLELPVDFSGEPAFKYREIFDATDFTGEIQPYSLFPFRNRLNGHSTNDRNTPAAYGGIVSYGPPSHVHTFNRIMPPEEYFDDHPEYYAFIDGENKRDGQLCLANPDVRTIFKQKIKGYIAASYVDADLKGLPRPTMFSVTPNDTEGFCEYPADLAQRSAYGDSGYLLNFVNDIAADIALTYPEVKIDTLAYWYYVDPPLGGMTPASNVQIRYANVGLDLLHPLSHANNADVRSKLEAWKSITSGDLIFWNYAVNYAPNPPLPTMYNKKQDYQYLRTKGVTGIFEEQEGSNHSDMWDMKVWIEAKLMENPDLDLSSLMTDFTDKYYGAAGTYIRQYLAASKILADTTANKVTFAAENNVYNYFSLAHVNSQELILNSAAAAVAGDPVKLQRVNTARASLDRLILFRWNDLYAESLESGVPMNFQRQISSARLLDTLTKQKELRRLVAGGIEQDYNSKVTDEEITKLLIPESLRTIPYNRMVDITSDQFDLYNAYGGVSHTAEDGYLPGIRVLLPDITNTVSRNLHKLPIDIGLYNPVDGTRLLKSLGIADITPDEYQLYKLDDAPVKQNDYLYLFRSWSVKVNFGSFLQGKPAQTYDVYVSMNFKGPSFGGSSSDPDSVYINRFYLVGNTDNITVEIPTENFNLANDDGGLTKDTARTSLLGHAAKIELASMSDTTFRNQHKPLIDIGLYNSTDGTRLLRQLNVSDIVPNQYQVYKIDNALIKPGDYLYLFRSWSVKVHFSSLLQGRPAQNYDVYISMKFEGSSYGGSSSDPDAVYIDRIILVKSSQKLEAESLTVTAITPGVSHTVTSDSHMSGGYGDKLNAYTVNDYMEYSVPFNEPGIYNLKIRVNKSTDSGTFQLSVDGTDRGALVDTYSPVEAYAEYDLGNVAVTSAGNKLFRFKMSGKHAASTGYKLFTDYLILTKQ</sequence>
<dbReference type="SUPFAM" id="SSF49785">
    <property type="entry name" value="Galactose-binding domain-like"/>
    <property type="match status" value="1"/>
</dbReference>
<protein>
    <recommendedName>
        <fullName evidence="4">DUF4838 domain-containing protein</fullName>
    </recommendedName>
</protein>
<dbReference type="InterPro" id="IPR008979">
    <property type="entry name" value="Galactose-bd-like_sf"/>
</dbReference>
<keyword evidence="1" id="KW-0378">Hydrolase</keyword>
<dbReference type="InterPro" id="IPR032287">
    <property type="entry name" value="DUF4838"/>
</dbReference>
<accession>A0ABS4IRK4</accession>
<dbReference type="RefSeq" id="WP_209970980.1">
    <property type="nucleotide sequence ID" value="NZ_JAGGLB010000004.1"/>
</dbReference>
<dbReference type="Pfam" id="PF16126">
    <property type="entry name" value="DUF4838"/>
    <property type="match status" value="1"/>
</dbReference>
<dbReference type="EMBL" id="JAGGLB010000004">
    <property type="protein sequence ID" value="MBP1990188.1"/>
    <property type="molecule type" value="Genomic_DNA"/>
</dbReference>
<evidence type="ECO:0000313" key="3">
    <source>
        <dbReference type="Proteomes" id="UP001519287"/>
    </source>
</evidence>
<comment type="caution">
    <text evidence="2">The sequence shown here is derived from an EMBL/GenBank/DDBJ whole genome shotgun (WGS) entry which is preliminary data.</text>
</comment>
<evidence type="ECO:0000313" key="2">
    <source>
        <dbReference type="EMBL" id="MBP1990188.1"/>
    </source>
</evidence>
<proteinExistence type="predicted"/>
<evidence type="ECO:0008006" key="4">
    <source>
        <dbReference type="Google" id="ProtNLM"/>
    </source>
</evidence>
<dbReference type="Gene3D" id="2.60.120.260">
    <property type="entry name" value="Galactose-binding domain-like"/>
    <property type="match status" value="1"/>
</dbReference>